<protein>
    <submittedName>
        <fullName evidence="12">Sodium/proton antiporter (CPA1 family)</fullName>
    </submittedName>
</protein>
<proteinExistence type="predicted"/>
<evidence type="ECO:0000256" key="4">
    <source>
        <dbReference type="ARBA" id="ARBA00022692"/>
    </source>
</evidence>
<keyword evidence="9" id="KW-0739">Sodium transport</keyword>
<dbReference type="Proteomes" id="UP000276232">
    <property type="component" value="Unassembled WGS sequence"/>
</dbReference>
<evidence type="ECO:0000256" key="3">
    <source>
        <dbReference type="ARBA" id="ARBA00022475"/>
    </source>
</evidence>
<gene>
    <name evidence="12" type="ORF">EDC03_2241</name>
</gene>
<dbReference type="AlphaFoldDB" id="A0A3N1HKH1"/>
<dbReference type="InterPro" id="IPR018422">
    <property type="entry name" value="Cation/H_exchanger_CPA1"/>
</dbReference>
<keyword evidence="3" id="KW-1003">Cell membrane</keyword>
<feature type="transmembrane region" description="Helical" evidence="10">
    <location>
        <begin position="181"/>
        <end position="200"/>
    </location>
</feature>
<keyword evidence="8 10" id="KW-0472">Membrane</keyword>
<feature type="transmembrane region" description="Helical" evidence="10">
    <location>
        <begin position="221"/>
        <end position="245"/>
    </location>
</feature>
<feature type="domain" description="Cation/H+ exchanger transmembrane" evidence="11">
    <location>
        <begin position="15"/>
        <end position="332"/>
    </location>
</feature>
<dbReference type="PANTHER" id="PTHR10110">
    <property type="entry name" value="SODIUM/HYDROGEN EXCHANGER"/>
    <property type="match status" value="1"/>
</dbReference>
<dbReference type="Gene3D" id="6.10.140.1330">
    <property type="match status" value="1"/>
</dbReference>
<comment type="subcellular location">
    <subcellularLocation>
        <location evidence="1">Cell membrane</location>
        <topology evidence="1">Multi-pass membrane protein</topology>
    </subcellularLocation>
</comment>
<evidence type="ECO:0000256" key="1">
    <source>
        <dbReference type="ARBA" id="ARBA00004651"/>
    </source>
</evidence>
<evidence type="ECO:0000256" key="5">
    <source>
        <dbReference type="ARBA" id="ARBA00022989"/>
    </source>
</evidence>
<evidence type="ECO:0000256" key="6">
    <source>
        <dbReference type="ARBA" id="ARBA00023053"/>
    </source>
</evidence>
<evidence type="ECO:0000259" key="11">
    <source>
        <dbReference type="Pfam" id="PF00999"/>
    </source>
</evidence>
<evidence type="ECO:0000256" key="8">
    <source>
        <dbReference type="ARBA" id="ARBA00023136"/>
    </source>
</evidence>
<evidence type="ECO:0000256" key="9">
    <source>
        <dbReference type="ARBA" id="ARBA00023201"/>
    </source>
</evidence>
<keyword evidence="2" id="KW-0813">Transport</keyword>
<accession>A0A3N1HKH1</accession>
<dbReference type="GO" id="GO:0015385">
    <property type="term" value="F:sodium:proton antiporter activity"/>
    <property type="evidence" value="ECO:0007669"/>
    <property type="project" value="InterPro"/>
</dbReference>
<dbReference type="GO" id="GO:0051453">
    <property type="term" value="P:regulation of intracellular pH"/>
    <property type="evidence" value="ECO:0007669"/>
    <property type="project" value="TreeGrafter"/>
</dbReference>
<name>A0A3N1HKH1_9ACTN</name>
<dbReference type="Pfam" id="PF00999">
    <property type="entry name" value="Na_H_Exchanger"/>
    <property type="match status" value="1"/>
</dbReference>
<organism evidence="12 13">
    <name type="scientific">Pseudokineococcus lusitanus</name>
    <dbReference type="NCBI Taxonomy" id="763993"/>
    <lineage>
        <taxon>Bacteria</taxon>
        <taxon>Bacillati</taxon>
        <taxon>Actinomycetota</taxon>
        <taxon>Actinomycetes</taxon>
        <taxon>Kineosporiales</taxon>
        <taxon>Kineosporiaceae</taxon>
        <taxon>Pseudokineococcus</taxon>
    </lineage>
</organism>
<dbReference type="GO" id="GO:0005886">
    <property type="term" value="C:plasma membrane"/>
    <property type="evidence" value="ECO:0007669"/>
    <property type="project" value="UniProtKB-SubCell"/>
</dbReference>
<dbReference type="GO" id="GO:0098719">
    <property type="term" value="P:sodium ion import across plasma membrane"/>
    <property type="evidence" value="ECO:0007669"/>
    <property type="project" value="TreeGrafter"/>
</dbReference>
<comment type="caution">
    <text evidence="12">The sequence shown here is derived from an EMBL/GenBank/DDBJ whole genome shotgun (WGS) entry which is preliminary data.</text>
</comment>
<keyword evidence="13" id="KW-1185">Reference proteome</keyword>
<keyword evidence="7" id="KW-0406">Ion transport</keyword>
<keyword evidence="6" id="KW-0915">Sodium</keyword>
<evidence type="ECO:0000256" key="7">
    <source>
        <dbReference type="ARBA" id="ARBA00023065"/>
    </source>
</evidence>
<dbReference type="PANTHER" id="PTHR10110:SF86">
    <property type="entry name" value="SODIUM_HYDROGEN EXCHANGER 7"/>
    <property type="match status" value="1"/>
</dbReference>
<feature type="transmembrane region" description="Helical" evidence="10">
    <location>
        <begin position="28"/>
        <end position="48"/>
    </location>
</feature>
<sequence length="541" mass="54925">MEVAVAVVAAGTLAVALAAAAAPRLGLPAPLVLLALGVVVSVLPFVPVVSVPPELVLTGILPALLYAAAVSVPAMDLRRDAAAVSALSVVLVLVSALVVGAVLTLLVPGLPYAWGVAVGAVVSPTDAVATAVVRRSGVSHRVTAIMEGESLLNDASALVLVRAAVAAAAGAVSFWGVAGQFVWTVVAAVAVGLLAGHGSLRLRARLDDPTVTTAVSFTTPFVAALPAEAVGGSGLVAAVVAGLVVGRNAPRLLGPQHRRSETENWATVSLVLEGAVFLLMGLEIAGIVDAAGGVGVVGRALGIAAVVLVVVLAVRAAVVVPLLGGMHLGTRRVLRARGRVEDLHRRLLEGEEVELQLRRRGDDRPVDPARLGRRLQSVLAGIDYLAAYPLGPREGAVVVWAGMRGAVTVAAAQTLPTGADGPEDRSLLLLVAFGVAALSLVVQGGTLGTALRWLRPAAEDPASAAEERAAVLRLVRGVAEGVAARPDEPAKQHRLRQLRASRVALLDARDLGVHDAEVLGAVLDAVDAEQVALELRGGPAG</sequence>
<evidence type="ECO:0000256" key="10">
    <source>
        <dbReference type="SAM" id="Phobius"/>
    </source>
</evidence>
<evidence type="ECO:0000313" key="13">
    <source>
        <dbReference type="Proteomes" id="UP000276232"/>
    </source>
</evidence>
<keyword evidence="4 10" id="KW-0812">Transmembrane</keyword>
<feature type="transmembrane region" description="Helical" evidence="10">
    <location>
        <begin position="427"/>
        <end position="447"/>
    </location>
</feature>
<evidence type="ECO:0000313" key="12">
    <source>
        <dbReference type="EMBL" id="ROP42951.1"/>
    </source>
</evidence>
<dbReference type="GO" id="GO:0015386">
    <property type="term" value="F:potassium:proton antiporter activity"/>
    <property type="evidence" value="ECO:0007669"/>
    <property type="project" value="TreeGrafter"/>
</dbReference>
<evidence type="ECO:0000256" key="2">
    <source>
        <dbReference type="ARBA" id="ARBA00022448"/>
    </source>
</evidence>
<feature type="transmembrane region" description="Helical" evidence="10">
    <location>
        <begin position="300"/>
        <end position="324"/>
    </location>
</feature>
<dbReference type="InParanoid" id="A0A3N1HKH1"/>
<keyword evidence="5 10" id="KW-1133">Transmembrane helix</keyword>
<feature type="transmembrane region" description="Helical" evidence="10">
    <location>
        <begin position="81"/>
        <end position="107"/>
    </location>
</feature>
<reference evidence="12 13" key="1">
    <citation type="journal article" date="2015" name="Stand. Genomic Sci.">
        <title>Genomic Encyclopedia of Bacterial and Archaeal Type Strains, Phase III: the genomes of soil and plant-associated and newly described type strains.</title>
        <authorList>
            <person name="Whitman W.B."/>
            <person name="Woyke T."/>
            <person name="Klenk H.P."/>
            <person name="Zhou Y."/>
            <person name="Lilburn T.G."/>
            <person name="Beck B.J."/>
            <person name="De Vos P."/>
            <person name="Vandamme P."/>
            <person name="Eisen J.A."/>
            <person name="Garrity G."/>
            <person name="Hugenholtz P."/>
            <person name="Kyrpides N.C."/>
        </authorList>
    </citation>
    <scope>NUCLEOTIDE SEQUENCE [LARGE SCALE GENOMIC DNA]</scope>
    <source>
        <strain evidence="12 13">CECT 7306</strain>
    </source>
</reference>
<dbReference type="InterPro" id="IPR006153">
    <property type="entry name" value="Cation/H_exchanger_TM"/>
</dbReference>
<feature type="transmembrane region" description="Helical" evidence="10">
    <location>
        <begin position="55"/>
        <end position="75"/>
    </location>
</feature>
<dbReference type="EMBL" id="RJKN01000005">
    <property type="protein sequence ID" value="ROP42951.1"/>
    <property type="molecule type" value="Genomic_DNA"/>
</dbReference>
<feature type="transmembrane region" description="Helical" evidence="10">
    <location>
        <begin position="265"/>
        <end position="288"/>
    </location>
</feature>